<keyword evidence="2" id="KW-1185">Reference proteome</keyword>
<dbReference type="EMBL" id="KN824500">
    <property type="protein sequence ID" value="KIM19963.1"/>
    <property type="molecule type" value="Genomic_DNA"/>
</dbReference>
<dbReference type="Proteomes" id="UP000054097">
    <property type="component" value="Unassembled WGS sequence"/>
</dbReference>
<dbReference type="HOGENOM" id="CLU_1636439_0_0_1"/>
<dbReference type="AlphaFoldDB" id="A0A0C2W098"/>
<reference evidence="1 2" key="1">
    <citation type="submission" date="2014-04" db="EMBL/GenBank/DDBJ databases">
        <authorList>
            <consortium name="DOE Joint Genome Institute"/>
            <person name="Kuo A."/>
            <person name="Zuccaro A."/>
            <person name="Kohler A."/>
            <person name="Nagy L.G."/>
            <person name="Floudas D."/>
            <person name="Copeland A."/>
            <person name="Barry K.W."/>
            <person name="Cichocki N."/>
            <person name="Veneault-Fourrey C."/>
            <person name="LaButti K."/>
            <person name="Lindquist E.A."/>
            <person name="Lipzen A."/>
            <person name="Lundell T."/>
            <person name="Morin E."/>
            <person name="Murat C."/>
            <person name="Sun H."/>
            <person name="Tunlid A."/>
            <person name="Henrissat B."/>
            <person name="Grigoriev I.V."/>
            <person name="Hibbett D.S."/>
            <person name="Martin F."/>
            <person name="Nordberg H.P."/>
            <person name="Cantor M.N."/>
            <person name="Hua S.X."/>
        </authorList>
    </citation>
    <scope>NUCLEOTIDE SEQUENCE [LARGE SCALE GENOMIC DNA]</scope>
    <source>
        <strain evidence="1 2">MAFF 305830</strain>
    </source>
</reference>
<sequence length="162" mass="17711">MPRSIGYHCPSSMQPVYQMTAAQAHYTPGRLPFTYNGPVTLDGYPTTYPHAVQQENSSYYIPVNANTFGRSPNEAIHMGYAPVDLRMAPSALNTRGPLHPNNQLAYMPASSQEYLYPVINQPPTNKVINNVTGGTTQAKSSRGINVVFISVHPAASRAQSKM</sequence>
<accession>A0A0C2W098</accession>
<reference evidence="2" key="2">
    <citation type="submission" date="2015-01" db="EMBL/GenBank/DDBJ databases">
        <title>Evolutionary Origins and Diversification of the Mycorrhizal Mutualists.</title>
        <authorList>
            <consortium name="DOE Joint Genome Institute"/>
            <consortium name="Mycorrhizal Genomics Consortium"/>
            <person name="Kohler A."/>
            <person name="Kuo A."/>
            <person name="Nagy L.G."/>
            <person name="Floudas D."/>
            <person name="Copeland A."/>
            <person name="Barry K.W."/>
            <person name="Cichocki N."/>
            <person name="Veneault-Fourrey C."/>
            <person name="LaButti K."/>
            <person name="Lindquist E.A."/>
            <person name="Lipzen A."/>
            <person name="Lundell T."/>
            <person name="Morin E."/>
            <person name="Murat C."/>
            <person name="Riley R."/>
            <person name="Ohm R."/>
            <person name="Sun H."/>
            <person name="Tunlid A."/>
            <person name="Henrissat B."/>
            <person name="Grigoriev I.V."/>
            <person name="Hibbett D.S."/>
            <person name="Martin F."/>
        </authorList>
    </citation>
    <scope>NUCLEOTIDE SEQUENCE [LARGE SCALE GENOMIC DNA]</scope>
    <source>
        <strain evidence="2">MAFF 305830</strain>
    </source>
</reference>
<gene>
    <name evidence="1" type="ORF">M408DRAFT_30774</name>
</gene>
<organism evidence="1 2">
    <name type="scientific">Serendipita vermifera MAFF 305830</name>
    <dbReference type="NCBI Taxonomy" id="933852"/>
    <lineage>
        <taxon>Eukaryota</taxon>
        <taxon>Fungi</taxon>
        <taxon>Dikarya</taxon>
        <taxon>Basidiomycota</taxon>
        <taxon>Agaricomycotina</taxon>
        <taxon>Agaricomycetes</taxon>
        <taxon>Sebacinales</taxon>
        <taxon>Serendipitaceae</taxon>
        <taxon>Serendipita</taxon>
    </lineage>
</organism>
<protein>
    <submittedName>
        <fullName evidence="1">Uncharacterized protein</fullName>
    </submittedName>
</protein>
<name>A0A0C2W098_SERVB</name>
<evidence type="ECO:0000313" key="2">
    <source>
        <dbReference type="Proteomes" id="UP000054097"/>
    </source>
</evidence>
<proteinExistence type="predicted"/>
<evidence type="ECO:0000313" key="1">
    <source>
        <dbReference type="EMBL" id="KIM19963.1"/>
    </source>
</evidence>